<evidence type="ECO:0000256" key="2">
    <source>
        <dbReference type="ARBA" id="ARBA00023002"/>
    </source>
</evidence>
<dbReference type="Proteomes" id="UP001549110">
    <property type="component" value="Unassembled WGS sequence"/>
</dbReference>
<sequence length="479" mass="50665">MREYLKFYIDGQWVDPVELKTLDVINPATEAVVGKIALGGAADVDKAVKAARKAFPAWSQTSREERIEVLNRILAEYQKRFGDLATAVTEEMGAPASLAQRAQVPIGMGHLATAVEILKNFKFEEDRGPTMIVKEPIGVCGFITPWNWPLNQIVCKVAPAIATGCTMVLKPSEVAPFSGQIFAEIMQAAGVPAGVFNLVHGDGVGVGVPLSSHPEVDMVSFTGSTRAGIEVAKNAAPTVKRVAQELGGKSPNIVLDDEAMTKSVARGVASMMTNSGQSCNAPTRMLVPQKRMDEAIAAAKEAASQITVGDPNGNSQLGPVVSEVQFNKIQKLIQAGIDEGATLVVGGVGRPEGLDKGYFVKPTVFANVTNDMTIAKEEIFGPVLSILGYENLDQAITIGNDTEYGLAAYVNGADLAKAREVASKLRAGQVSINGGGGDMTAPFGGYKMSGNGREWGDYGFNEFLETKAVLGYAPKQAAE</sequence>
<evidence type="ECO:0000256" key="1">
    <source>
        <dbReference type="ARBA" id="ARBA00009986"/>
    </source>
</evidence>
<dbReference type="RefSeq" id="WP_331931842.1">
    <property type="nucleotide sequence ID" value="NZ_JBEPLU010000001.1"/>
</dbReference>
<evidence type="ECO:0000313" key="5">
    <source>
        <dbReference type="Proteomes" id="UP001549110"/>
    </source>
</evidence>
<dbReference type="EMBL" id="JBEPLU010000001">
    <property type="protein sequence ID" value="MET3525693.1"/>
    <property type="molecule type" value="Genomic_DNA"/>
</dbReference>
<dbReference type="InterPro" id="IPR016162">
    <property type="entry name" value="Ald_DH_N"/>
</dbReference>
<keyword evidence="5" id="KW-1185">Reference proteome</keyword>
<organism evidence="4 5">
    <name type="scientific">Phenylobacterium koreense</name>
    <dbReference type="NCBI Taxonomy" id="266125"/>
    <lineage>
        <taxon>Bacteria</taxon>
        <taxon>Pseudomonadati</taxon>
        <taxon>Pseudomonadota</taxon>
        <taxon>Alphaproteobacteria</taxon>
        <taxon>Caulobacterales</taxon>
        <taxon>Caulobacteraceae</taxon>
        <taxon>Phenylobacterium</taxon>
    </lineage>
</organism>
<gene>
    <name evidence="4" type="ORF">ABID41_000788</name>
</gene>
<dbReference type="EC" id="1.2.1.3" evidence="4"/>
<dbReference type="PANTHER" id="PTHR42804:SF1">
    <property type="entry name" value="ALDEHYDE DEHYDROGENASE-RELATED"/>
    <property type="match status" value="1"/>
</dbReference>
<accession>A0ABV2EF86</accession>
<name>A0ABV2EF86_9CAUL</name>
<dbReference type="InterPro" id="IPR016163">
    <property type="entry name" value="Ald_DH_C"/>
</dbReference>
<dbReference type="GO" id="GO:0004029">
    <property type="term" value="F:aldehyde dehydrogenase (NAD+) activity"/>
    <property type="evidence" value="ECO:0007669"/>
    <property type="project" value="UniProtKB-EC"/>
</dbReference>
<dbReference type="InterPro" id="IPR016161">
    <property type="entry name" value="Ald_DH/histidinol_DH"/>
</dbReference>
<feature type="domain" description="Aldehyde dehydrogenase" evidence="3">
    <location>
        <begin position="13"/>
        <end position="469"/>
    </location>
</feature>
<dbReference type="SUPFAM" id="SSF53720">
    <property type="entry name" value="ALDH-like"/>
    <property type="match status" value="1"/>
</dbReference>
<dbReference type="InterPro" id="IPR015590">
    <property type="entry name" value="Aldehyde_DH_dom"/>
</dbReference>
<evidence type="ECO:0000259" key="3">
    <source>
        <dbReference type="Pfam" id="PF00171"/>
    </source>
</evidence>
<evidence type="ECO:0000313" key="4">
    <source>
        <dbReference type="EMBL" id="MET3525693.1"/>
    </source>
</evidence>
<dbReference type="Pfam" id="PF00171">
    <property type="entry name" value="Aldedh"/>
    <property type="match status" value="1"/>
</dbReference>
<dbReference type="PANTHER" id="PTHR42804">
    <property type="entry name" value="ALDEHYDE DEHYDROGENASE"/>
    <property type="match status" value="1"/>
</dbReference>
<proteinExistence type="inferred from homology"/>
<dbReference type="Gene3D" id="3.40.605.10">
    <property type="entry name" value="Aldehyde Dehydrogenase, Chain A, domain 1"/>
    <property type="match status" value="1"/>
</dbReference>
<reference evidence="4 5" key="1">
    <citation type="submission" date="2024-06" db="EMBL/GenBank/DDBJ databases">
        <title>Genomic Encyclopedia of Type Strains, Phase IV (KMG-IV): sequencing the most valuable type-strain genomes for metagenomic binning, comparative biology and taxonomic classification.</title>
        <authorList>
            <person name="Goeker M."/>
        </authorList>
    </citation>
    <scope>NUCLEOTIDE SEQUENCE [LARGE SCALE GENOMIC DNA]</scope>
    <source>
        <strain evidence="4 5">DSM 17809</strain>
    </source>
</reference>
<dbReference type="Gene3D" id="3.40.309.10">
    <property type="entry name" value="Aldehyde Dehydrogenase, Chain A, domain 2"/>
    <property type="match status" value="1"/>
</dbReference>
<comment type="similarity">
    <text evidence="1">Belongs to the aldehyde dehydrogenase family.</text>
</comment>
<comment type="caution">
    <text evidence="4">The sequence shown here is derived from an EMBL/GenBank/DDBJ whole genome shotgun (WGS) entry which is preliminary data.</text>
</comment>
<protein>
    <submittedName>
        <fullName evidence="4">Aldehyde dehydrogenase (NAD+)</fullName>
        <ecNumber evidence="4">1.2.1.3</ecNumber>
    </submittedName>
</protein>
<keyword evidence="2 4" id="KW-0560">Oxidoreductase</keyword>
<dbReference type="CDD" id="cd07138">
    <property type="entry name" value="ALDH_CddD_SSP0762"/>
    <property type="match status" value="1"/>
</dbReference>